<evidence type="ECO:0000313" key="3">
    <source>
        <dbReference type="Proteomes" id="UP000195402"/>
    </source>
</evidence>
<protein>
    <submittedName>
        <fullName evidence="2">Uncharacterized protein</fullName>
    </submittedName>
</protein>
<feature type="transmembrane region" description="Helical" evidence="1">
    <location>
        <begin position="30"/>
        <end position="50"/>
    </location>
</feature>
<keyword evidence="1" id="KW-1133">Transmembrane helix</keyword>
<dbReference type="InParanoid" id="A0A200PXX4"/>
<dbReference type="EMBL" id="MVGT01003884">
    <property type="protein sequence ID" value="OVA03026.1"/>
    <property type="molecule type" value="Genomic_DNA"/>
</dbReference>
<keyword evidence="1" id="KW-0812">Transmembrane</keyword>
<gene>
    <name evidence="2" type="ORF">BVC80_7225g2</name>
</gene>
<proteinExistence type="predicted"/>
<evidence type="ECO:0000256" key="1">
    <source>
        <dbReference type="SAM" id="Phobius"/>
    </source>
</evidence>
<evidence type="ECO:0000313" key="2">
    <source>
        <dbReference type="EMBL" id="OVA03026.1"/>
    </source>
</evidence>
<sequence length="58" mass="6603">MICGKKLRLLSLLHCLVVRRLRLVSTLVQFLSHVVIPLPMAAILGTAHLVQFQWQRNA</sequence>
<accession>A0A200PXX4</accession>
<dbReference type="Proteomes" id="UP000195402">
    <property type="component" value="Unassembled WGS sequence"/>
</dbReference>
<dbReference type="AlphaFoldDB" id="A0A200PXX4"/>
<name>A0A200PXX4_MACCD</name>
<comment type="caution">
    <text evidence="2">The sequence shown here is derived from an EMBL/GenBank/DDBJ whole genome shotgun (WGS) entry which is preliminary data.</text>
</comment>
<keyword evidence="3" id="KW-1185">Reference proteome</keyword>
<organism evidence="2 3">
    <name type="scientific">Macleaya cordata</name>
    <name type="common">Five-seeded plume-poppy</name>
    <name type="synonym">Bocconia cordata</name>
    <dbReference type="NCBI Taxonomy" id="56857"/>
    <lineage>
        <taxon>Eukaryota</taxon>
        <taxon>Viridiplantae</taxon>
        <taxon>Streptophyta</taxon>
        <taxon>Embryophyta</taxon>
        <taxon>Tracheophyta</taxon>
        <taxon>Spermatophyta</taxon>
        <taxon>Magnoliopsida</taxon>
        <taxon>Ranunculales</taxon>
        <taxon>Papaveraceae</taxon>
        <taxon>Papaveroideae</taxon>
        <taxon>Macleaya</taxon>
    </lineage>
</organism>
<reference evidence="2 3" key="1">
    <citation type="journal article" date="2017" name="Mol. Plant">
        <title>The Genome of Medicinal Plant Macleaya cordata Provides New Insights into Benzylisoquinoline Alkaloids Metabolism.</title>
        <authorList>
            <person name="Liu X."/>
            <person name="Liu Y."/>
            <person name="Huang P."/>
            <person name="Ma Y."/>
            <person name="Qing Z."/>
            <person name="Tang Q."/>
            <person name="Cao H."/>
            <person name="Cheng P."/>
            <person name="Zheng Y."/>
            <person name="Yuan Z."/>
            <person name="Zhou Y."/>
            <person name="Liu J."/>
            <person name="Tang Z."/>
            <person name="Zhuo Y."/>
            <person name="Zhang Y."/>
            <person name="Yu L."/>
            <person name="Huang J."/>
            <person name="Yang P."/>
            <person name="Peng Q."/>
            <person name="Zhang J."/>
            <person name="Jiang W."/>
            <person name="Zhang Z."/>
            <person name="Lin K."/>
            <person name="Ro D.K."/>
            <person name="Chen X."/>
            <person name="Xiong X."/>
            <person name="Shang Y."/>
            <person name="Huang S."/>
            <person name="Zeng J."/>
        </authorList>
    </citation>
    <scope>NUCLEOTIDE SEQUENCE [LARGE SCALE GENOMIC DNA]</scope>
    <source>
        <strain evidence="3">cv. BLH2017</strain>
        <tissue evidence="2">Root</tissue>
    </source>
</reference>
<keyword evidence="1" id="KW-0472">Membrane</keyword>